<evidence type="ECO:0000313" key="3">
    <source>
        <dbReference type="Proteomes" id="UP001085076"/>
    </source>
</evidence>
<reference evidence="2" key="1">
    <citation type="submission" date="2021-03" db="EMBL/GenBank/DDBJ databases">
        <authorList>
            <person name="Li Z."/>
            <person name="Yang C."/>
        </authorList>
    </citation>
    <scope>NUCLEOTIDE SEQUENCE</scope>
    <source>
        <strain evidence="2">Dzin_1.0</strain>
        <tissue evidence="2">Leaf</tissue>
    </source>
</reference>
<dbReference type="PANTHER" id="PTHR35122:SF2">
    <property type="entry name" value="OS04G0598000 PROTEIN"/>
    <property type="match status" value="1"/>
</dbReference>
<sequence>MAANSKGRVIAGSLGKRVANRIWASAYRDHAPLPSSFALASRKGVHVTSYDKNYEDQVRPTVVPDDVIEPKSDKYWGPHPKTGVFGPAEQAAAAGDPTSSTTGAAADGGSPSVLNETHWFRPLGDVEKPPPY</sequence>
<evidence type="ECO:0000313" key="2">
    <source>
        <dbReference type="EMBL" id="KAJ0989897.1"/>
    </source>
</evidence>
<evidence type="ECO:0008006" key="4">
    <source>
        <dbReference type="Google" id="ProtNLM"/>
    </source>
</evidence>
<dbReference type="PANTHER" id="PTHR35122">
    <property type="entry name" value="OSJNBA0093F12.14 PROTEIN"/>
    <property type="match status" value="1"/>
</dbReference>
<dbReference type="AlphaFoldDB" id="A0A9D5HWU6"/>
<feature type="region of interest" description="Disordered" evidence="1">
    <location>
        <begin position="69"/>
        <end position="132"/>
    </location>
</feature>
<protein>
    <recommendedName>
        <fullName evidence="4">Late embryogenesis abundant protein</fullName>
    </recommendedName>
</protein>
<gene>
    <name evidence="2" type="ORF">J5N97_008253</name>
</gene>
<keyword evidence="3" id="KW-1185">Reference proteome</keyword>
<dbReference type="InterPro" id="IPR039291">
    <property type="entry name" value="At5g17165-like"/>
</dbReference>
<reference evidence="2" key="2">
    <citation type="journal article" date="2022" name="Hortic Res">
        <title>The genome of Dioscorea zingiberensis sheds light on the biosynthesis, origin and evolution of the medicinally important diosgenin saponins.</title>
        <authorList>
            <person name="Li Y."/>
            <person name="Tan C."/>
            <person name="Li Z."/>
            <person name="Guo J."/>
            <person name="Li S."/>
            <person name="Chen X."/>
            <person name="Wang C."/>
            <person name="Dai X."/>
            <person name="Yang H."/>
            <person name="Song W."/>
            <person name="Hou L."/>
            <person name="Xu J."/>
            <person name="Tong Z."/>
            <person name="Xu A."/>
            <person name="Yuan X."/>
            <person name="Wang W."/>
            <person name="Yang Q."/>
            <person name="Chen L."/>
            <person name="Sun Z."/>
            <person name="Wang K."/>
            <person name="Pan B."/>
            <person name="Chen J."/>
            <person name="Bao Y."/>
            <person name="Liu F."/>
            <person name="Qi X."/>
            <person name="Gang D.R."/>
            <person name="Wen J."/>
            <person name="Li J."/>
        </authorList>
    </citation>
    <scope>NUCLEOTIDE SEQUENCE</scope>
    <source>
        <strain evidence="2">Dzin_1.0</strain>
    </source>
</reference>
<organism evidence="2 3">
    <name type="scientific">Dioscorea zingiberensis</name>
    <dbReference type="NCBI Taxonomy" id="325984"/>
    <lineage>
        <taxon>Eukaryota</taxon>
        <taxon>Viridiplantae</taxon>
        <taxon>Streptophyta</taxon>
        <taxon>Embryophyta</taxon>
        <taxon>Tracheophyta</taxon>
        <taxon>Spermatophyta</taxon>
        <taxon>Magnoliopsida</taxon>
        <taxon>Liliopsida</taxon>
        <taxon>Dioscoreales</taxon>
        <taxon>Dioscoreaceae</taxon>
        <taxon>Dioscorea</taxon>
    </lineage>
</organism>
<dbReference type="Proteomes" id="UP001085076">
    <property type="component" value="Miscellaneous, Linkage group lg01"/>
</dbReference>
<dbReference type="OrthoDB" id="606645at2759"/>
<evidence type="ECO:0000256" key="1">
    <source>
        <dbReference type="SAM" id="MobiDB-lite"/>
    </source>
</evidence>
<dbReference type="Pfam" id="PF22272">
    <property type="entry name" value="LEA_3b"/>
    <property type="match status" value="1"/>
</dbReference>
<comment type="caution">
    <text evidence="2">The sequence shown here is derived from an EMBL/GenBank/DDBJ whole genome shotgun (WGS) entry which is preliminary data.</text>
</comment>
<proteinExistence type="predicted"/>
<dbReference type="EMBL" id="JAGGNH010000001">
    <property type="protein sequence ID" value="KAJ0989897.1"/>
    <property type="molecule type" value="Genomic_DNA"/>
</dbReference>
<accession>A0A9D5HWU6</accession>
<name>A0A9D5HWU6_9LILI</name>